<feature type="signal peptide" evidence="1">
    <location>
        <begin position="1"/>
        <end position="35"/>
    </location>
</feature>
<feature type="chain" id="PRO_5011562917" description="Beta-lactamase class A" evidence="1">
    <location>
        <begin position="36"/>
        <end position="285"/>
    </location>
</feature>
<accession>A0A1G6X4K1</accession>
<dbReference type="AlphaFoldDB" id="A0A1G6X4K1"/>
<reference evidence="3" key="1">
    <citation type="submission" date="2016-10" db="EMBL/GenBank/DDBJ databases">
        <authorList>
            <person name="Varghese N."/>
            <person name="Submissions S."/>
        </authorList>
    </citation>
    <scope>NUCLEOTIDE SEQUENCE [LARGE SCALE GENOMIC DNA]</scope>
    <source>
        <strain evidence="3">IBRC-M 10403</strain>
    </source>
</reference>
<keyword evidence="3" id="KW-1185">Reference proteome</keyword>
<evidence type="ECO:0000313" key="2">
    <source>
        <dbReference type="EMBL" id="SDD72823.1"/>
    </source>
</evidence>
<dbReference type="SUPFAM" id="SSF56601">
    <property type="entry name" value="beta-lactamase/transpeptidase-like"/>
    <property type="match status" value="1"/>
</dbReference>
<dbReference type="InterPro" id="IPR012338">
    <property type="entry name" value="Beta-lactam/transpept-like"/>
</dbReference>
<evidence type="ECO:0000256" key="1">
    <source>
        <dbReference type="SAM" id="SignalP"/>
    </source>
</evidence>
<proteinExistence type="predicted"/>
<evidence type="ECO:0008006" key="4">
    <source>
        <dbReference type="Google" id="ProtNLM"/>
    </source>
</evidence>
<protein>
    <recommendedName>
        <fullName evidence="4">Beta-lactamase class A</fullName>
    </recommendedName>
</protein>
<name>A0A1G6X4K1_9PSEU</name>
<organism evidence="2 3">
    <name type="scientific">Actinokineospora iranica</name>
    <dbReference type="NCBI Taxonomy" id="1271860"/>
    <lineage>
        <taxon>Bacteria</taxon>
        <taxon>Bacillati</taxon>
        <taxon>Actinomycetota</taxon>
        <taxon>Actinomycetes</taxon>
        <taxon>Pseudonocardiales</taxon>
        <taxon>Pseudonocardiaceae</taxon>
        <taxon>Actinokineospora</taxon>
    </lineage>
</organism>
<evidence type="ECO:0000313" key="3">
    <source>
        <dbReference type="Proteomes" id="UP000199501"/>
    </source>
</evidence>
<dbReference type="RefSeq" id="WP_091455947.1">
    <property type="nucleotide sequence ID" value="NZ_FMZZ01000016.1"/>
</dbReference>
<dbReference type="STRING" id="1271860.SAMN05216174_11694"/>
<sequence length="285" mass="28966">MRSRPARLAATGAVAITVSFVLVASSAAAPPAASASSPAAPLARPAAPPPLAAVSVDPAAVAAAVTAAVRGVSKRADVGLIVWDRALAAPLVSVEADRRFRSASLVKLLIAIQAAPDPTRRARVERMLRDSNDDDASILWGLHGGDALPAAAAATLGRTGPTAPDIPGRWGNTPLTPDDVLAACQHLLTTLPTLVDPMRAAPRRAADGFDQHFGIPSAFPAPWAVKQSWGSAADHVAVHSTGTLGAGDRYIVVLMTNHPPGTPFRSATAAVTAGAQALASTLTLT</sequence>
<dbReference type="Proteomes" id="UP000199501">
    <property type="component" value="Unassembled WGS sequence"/>
</dbReference>
<dbReference type="EMBL" id="FMZZ01000016">
    <property type="protein sequence ID" value="SDD72823.1"/>
    <property type="molecule type" value="Genomic_DNA"/>
</dbReference>
<gene>
    <name evidence="2" type="ORF">SAMN05216174_11694</name>
</gene>
<keyword evidence="1" id="KW-0732">Signal</keyword>
<dbReference type="Gene3D" id="3.40.710.10">
    <property type="entry name" value="DD-peptidase/beta-lactamase superfamily"/>
    <property type="match status" value="1"/>
</dbReference>
<dbReference type="OrthoDB" id="4981298at2"/>